<dbReference type="AlphaFoldDB" id="A0A0G0A4I3"/>
<feature type="compositionally biased region" description="Basic and acidic residues" evidence="1">
    <location>
        <begin position="48"/>
        <end position="64"/>
    </location>
</feature>
<evidence type="ECO:0000313" key="3">
    <source>
        <dbReference type="EMBL" id="KKP00089.1"/>
    </source>
</evidence>
<proteinExistence type="predicted"/>
<evidence type="ECO:0000256" key="1">
    <source>
        <dbReference type="SAM" id="MobiDB-lite"/>
    </source>
</evidence>
<dbReference type="Proteomes" id="UP000034112">
    <property type="component" value="Unassembled WGS sequence"/>
</dbReference>
<dbReference type="EMBL" id="JOKZ01000276">
    <property type="protein sequence ID" value="KKP00089.1"/>
    <property type="molecule type" value="Genomic_DNA"/>
</dbReference>
<evidence type="ECO:0000313" key="4">
    <source>
        <dbReference type="Proteomes" id="UP000034112"/>
    </source>
</evidence>
<name>A0A0G0A4I3_TRIHA</name>
<gene>
    <name evidence="3" type="ORF">THAR02_07796</name>
</gene>
<protein>
    <submittedName>
        <fullName evidence="3">Uncharacterized protein</fullName>
    </submittedName>
</protein>
<keyword evidence="2" id="KW-0472">Membrane</keyword>
<accession>A0A0G0A4I3</accession>
<feature type="region of interest" description="Disordered" evidence="1">
    <location>
        <begin position="1"/>
        <end position="70"/>
    </location>
</feature>
<evidence type="ECO:0000256" key="2">
    <source>
        <dbReference type="SAM" id="Phobius"/>
    </source>
</evidence>
<feature type="transmembrane region" description="Helical" evidence="2">
    <location>
        <begin position="89"/>
        <end position="114"/>
    </location>
</feature>
<comment type="caution">
    <text evidence="3">The sequence shown here is derived from an EMBL/GenBank/DDBJ whole genome shotgun (WGS) entry which is preliminary data.</text>
</comment>
<feature type="compositionally biased region" description="Low complexity" evidence="1">
    <location>
        <begin position="11"/>
        <end position="22"/>
    </location>
</feature>
<keyword evidence="2" id="KW-0812">Transmembrane</keyword>
<keyword evidence="2" id="KW-1133">Transmembrane helix</keyword>
<organism evidence="3 4">
    <name type="scientific">Trichoderma harzianum</name>
    <name type="common">Hypocrea lixii</name>
    <dbReference type="NCBI Taxonomy" id="5544"/>
    <lineage>
        <taxon>Eukaryota</taxon>
        <taxon>Fungi</taxon>
        <taxon>Dikarya</taxon>
        <taxon>Ascomycota</taxon>
        <taxon>Pezizomycotina</taxon>
        <taxon>Sordariomycetes</taxon>
        <taxon>Hypocreomycetidae</taxon>
        <taxon>Hypocreales</taxon>
        <taxon>Hypocreaceae</taxon>
        <taxon>Trichoderma</taxon>
    </lineage>
</organism>
<reference evidence="4" key="1">
    <citation type="journal article" date="2015" name="Genome Announc.">
        <title>Draft whole-genome sequence of the biocontrol agent Trichoderma harzianum T6776.</title>
        <authorList>
            <person name="Baroncelli R."/>
            <person name="Piaggeschi G."/>
            <person name="Fiorini L."/>
            <person name="Bertolini E."/>
            <person name="Zapparata A."/>
            <person name="Pe M.E."/>
            <person name="Sarrocco S."/>
            <person name="Vannacci G."/>
        </authorList>
    </citation>
    <scope>NUCLEOTIDE SEQUENCE [LARGE SCALE GENOMIC DNA]</scope>
    <source>
        <strain evidence="4">T6776</strain>
    </source>
</reference>
<feature type="non-terminal residue" evidence="3">
    <location>
        <position position="116"/>
    </location>
</feature>
<sequence>MDGSPGVGRGAPSMSPTSPASSRHGNGMPKRKRSGGMGLESSPGSINEDDHGDHHENGDHDKKRQPGVKRACNECRQQKILEGESERELMLLFLCSALLCSALLCSALLCSALLCS</sequence>